<evidence type="ECO:0000313" key="3">
    <source>
        <dbReference type="Proteomes" id="UP001314205"/>
    </source>
</evidence>
<keyword evidence="3" id="KW-1185">Reference proteome</keyword>
<sequence length="614" mass="70833">MSGQSTRPLRALTLNDIVDELERCEDDDLLPTQITIFPPENANADITDEDSGDEEFVALQNLPGSQLRAPAEVTFHMSSDEEDDVPLSSLSKRRRTMDLTLEDSDAVSCTSDVSTNSTFVQPTVPRNQTYRWKNRHIPNHFNQWNDKQGPKNLQSPLYYFDCLFNNNVIELLVRYTNLYAGQRNKVGKVTVSEMKCFLGILMYSGYVVVPRRFMYWETSTDADFRIVHNAMSRDRFTFIMSNLHCCDNTVLGDSPDKFAKLRPLFDELNKIFTEMAPLEENYSIDEAMVPYYGRHSCKQFIRGKPIRWEYKLWVGATRLGYVIWFDPYQGKSSTIAEGYKQFGLGGSVILEFADVLQGRDPTLPFHLFFDNYFSSIPLLHELSNRGLRATGTIRENRTSKCPLESNKDFKNTDRGSFVFKSSLPTNILVCKWNDNSVVTVASNTETVEPLQKVKRFSQELKRFVHIDQPSVIRKYNENMGGVDRSDQNIGLYRTSIRGKKWYFSLFCHTLDMAVHNAWQLYKRDGGEHDHLTFCRLLAKGLLESYKKSDKRGPCPTGRSHLESSRYDGVDHLVQYSAPQLRCKVCKVKSFFICQKCKIHLHPKNCFLEYHTKTQ</sequence>
<dbReference type="InterPro" id="IPR052638">
    <property type="entry name" value="PiggyBac_TE-derived"/>
</dbReference>
<dbReference type="Proteomes" id="UP001314205">
    <property type="component" value="Unassembled WGS sequence"/>
</dbReference>
<dbReference type="PANTHER" id="PTHR47055:SF3">
    <property type="entry name" value="PHORBOL-ESTER_DAG-TYPE DOMAIN-CONTAINING PROTEIN"/>
    <property type="match status" value="1"/>
</dbReference>
<comment type="caution">
    <text evidence="2">The sequence shown here is derived from an EMBL/GenBank/DDBJ whole genome shotgun (WGS) entry which is preliminary data.</text>
</comment>
<dbReference type="AlphaFoldDB" id="A0AAV1K8N1"/>
<evidence type="ECO:0000313" key="2">
    <source>
        <dbReference type="EMBL" id="CAK1578650.1"/>
    </source>
</evidence>
<accession>A0AAV1K8N1</accession>
<protein>
    <recommendedName>
        <fullName evidence="1">PiggyBac transposable element-derived protein domain-containing protein</fullName>
    </recommendedName>
</protein>
<dbReference type="Pfam" id="PF13843">
    <property type="entry name" value="DDE_Tnp_1_7"/>
    <property type="match status" value="1"/>
</dbReference>
<gene>
    <name evidence="2" type="ORF">PARMNEM_LOCUS703</name>
</gene>
<feature type="domain" description="PiggyBac transposable element-derived protein" evidence="1">
    <location>
        <begin position="155"/>
        <end position="518"/>
    </location>
</feature>
<dbReference type="GO" id="GO:0043565">
    <property type="term" value="F:sequence-specific DNA binding"/>
    <property type="evidence" value="ECO:0007669"/>
    <property type="project" value="TreeGrafter"/>
</dbReference>
<dbReference type="PANTHER" id="PTHR47055">
    <property type="entry name" value="DDE_TNP_1_7 DOMAIN-CONTAINING PROTEIN"/>
    <property type="match status" value="1"/>
</dbReference>
<dbReference type="EMBL" id="CAVLGL010000001">
    <property type="protein sequence ID" value="CAK1578650.1"/>
    <property type="molecule type" value="Genomic_DNA"/>
</dbReference>
<organism evidence="2 3">
    <name type="scientific">Parnassius mnemosyne</name>
    <name type="common">clouded apollo</name>
    <dbReference type="NCBI Taxonomy" id="213953"/>
    <lineage>
        <taxon>Eukaryota</taxon>
        <taxon>Metazoa</taxon>
        <taxon>Ecdysozoa</taxon>
        <taxon>Arthropoda</taxon>
        <taxon>Hexapoda</taxon>
        <taxon>Insecta</taxon>
        <taxon>Pterygota</taxon>
        <taxon>Neoptera</taxon>
        <taxon>Endopterygota</taxon>
        <taxon>Lepidoptera</taxon>
        <taxon>Glossata</taxon>
        <taxon>Ditrysia</taxon>
        <taxon>Papilionoidea</taxon>
        <taxon>Papilionidae</taxon>
        <taxon>Parnassiinae</taxon>
        <taxon>Parnassini</taxon>
        <taxon>Parnassius</taxon>
        <taxon>Driopa</taxon>
    </lineage>
</organism>
<reference evidence="2 3" key="1">
    <citation type="submission" date="2023-11" db="EMBL/GenBank/DDBJ databases">
        <authorList>
            <person name="Hedman E."/>
            <person name="Englund M."/>
            <person name="Stromberg M."/>
            <person name="Nyberg Akerstrom W."/>
            <person name="Nylinder S."/>
            <person name="Jareborg N."/>
            <person name="Kallberg Y."/>
            <person name="Kronander E."/>
        </authorList>
    </citation>
    <scope>NUCLEOTIDE SEQUENCE [LARGE SCALE GENOMIC DNA]</scope>
</reference>
<name>A0AAV1K8N1_9NEOP</name>
<evidence type="ECO:0000259" key="1">
    <source>
        <dbReference type="Pfam" id="PF13843"/>
    </source>
</evidence>
<dbReference type="InterPro" id="IPR029526">
    <property type="entry name" value="PGBD"/>
</dbReference>
<proteinExistence type="predicted"/>